<comment type="caution">
    <text evidence="7">The sequence shown here is derived from an EMBL/GenBank/DDBJ whole genome shotgun (WGS) entry which is preliminary data.</text>
</comment>
<dbReference type="Proteomes" id="UP000551616">
    <property type="component" value="Unassembled WGS sequence"/>
</dbReference>
<keyword evidence="8" id="KW-1185">Reference proteome</keyword>
<feature type="region of interest" description="Disordered" evidence="4">
    <location>
        <begin position="44"/>
        <end position="128"/>
    </location>
</feature>
<accession>A0A7V9A5L5</accession>
<dbReference type="InterPro" id="IPR011703">
    <property type="entry name" value="ATPase_AAA-3"/>
</dbReference>
<dbReference type="GO" id="GO:0005524">
    <property type="term" value="F:ATP binding"/>
    <property type="evidence" value="ECO:0007669"/>
    <property type="project" value="UniProtKB-KW"/>
</dbReference>
<reference evidence="7 8" key="1">
    <citation type="submission" date="2020-05" db="EMBL/GenBank/DDBJ databases">
        <title>Bremerella alba sp. nov., a novel planctomycete isolated from the surface of the macroalga Fucus spiralis.</title>
        <authorList>
            <person name="Godinho O."/>
            <person name="Botelho R."/>
            <person name="Albuquerque L."/>
            <person name="Wiegand S."/>
            <person name="Da Costa M.S."/>
            <person name="Lobo-Da-Cunha A."/>
            <person name="Jogler C."/>
            <person name="Lage O.M."/>
        </authorList>
    </citation>
    <scope>NUCLEOTIDE SEQUENCE [LARGE SCALE GENOMIC DNA]</scope>
    <source>
        <strain evidence="7 8">FF15</strain>
    </source>
</reference>
<dbReference type="Pfam" id="PF07726">
    <property type="entry name" value="AAA_3"/>
    <property type="match status" value="1"/>
</dbReference>
<organism evidence="7 8">
    <name type="scientific">Bremerella alba</name>
    <dbReference type="NCBI Taxonomy" id="980252"/>
    <lineage>
        <taxon>Bacteria</taxon>
        <taxon>Pseudomonadati</taxon>
        <taxon>Planctomycetota</taxon>
        <taxon>Planctomycetia</taxon>
        <taxon>Pirellulales</taxon>
        <taxon>Pirellulaceae</taxon>
        <taxon>Bremerella</taxon>
    </lineage>
</organism>
<protein>
    <recommendedName>
        <fullName evidence="9">AAA family ATPase</fullName>
    </recommendedName>
</protein>
<dbReference type="FunFam" id="3.40.50.300:FF:000640">
    <property type="entry name" value="MoxR family ATPase"/>
    <property type="match status" value="1"/>
</dbReference>
<feature type="domain" description="ChlI/MoxR AAA lid" evidence="6">
    <location>
        <begin position="366"/>
        <end position="436"/>
    </location>
</feature>
<dbReference type="InterPro" id="IPR027417">
    <property type="entry name" value="P-loop_NTPase"/>
</dbReference>
<evidence type="ECO:0000313" key="8">
    <source>
        <dbReference type="Proteomes" id="UP000551616"/>
    </source>
</evidence>
<evidence type="ECO:0000313" key="7">
    <source>
        <dbReference type="EMBL" id="MBA2113407.1"/>
    </source>
</evidence>
<keyword evidence="1" id="KW-0547">Nucleotide-binding</keyword>
<feature type="compositionally biased region" description="Polar residues" evidence="4">
    <location>
        <begin position="48"/>
        <end position="60"/>
    </location>
</feature>
<dbReference type="Gene3D" id="3.40.50.300">
    <property type="entry name" value="P-loop containing nucleotide triphosphate hydrolases"/>
    <property type="match status" value="1"/>
</dbReference>
<dbReference type="SUPFAM" id="SSF52540">
    <property type="entry name" value="P-loop containing nucleoside triphosphate hydrolases"/>
    <property type="match status" value="1"/>
</dbReference>
<sequence>MSSSTPEIIEFPCSSCGKRLRVGLEAVGKKARCPQCDNVQVVPAASEASGTNPPAQQSPAEQPLTATPAEAEKPSGTLGDDLFSGSGQPGLPPLSEQPPAQATTLPDAPAQPIRSTTTSLQGHHTDDSAFSETRDLFQSITNEISKIYVGQEELVLGTLVALFSGGHVLIESAPGLGKTLFVRTLGRVLGCDFGRVQFTADLMPSDITGAPFFDMKSNEFRFRPGPIFTQLLLADEINRSPAKTHAALLEVMQEFRVTIDGTSHKIDRPFLVMATQNPIESEGTYNLPEAQLDRFMFKLNLDYPSELEEAEILKQHSQQVDINKRLDEELQVLTSPAKIMEVTRQNGDVLIADKLIDYINQIVRLTRKWPQFHLGASPRAGITLMQGARTLAAFNGRDYAVPDDVVQIALPALRHRIVLSAEAEVEGHTTDELLTELIRTIEVPRL</sequence>
<evidence type="ECO:0000256" key="3">
    <source>
        <dbReference type="ARBA" id="ARBA00061607"/>
    </source>
</evidence>
<dbReference type="GO" id="GO:0016887">
    <property type="term" value="F:ATP hydrolysis activity"/>
    <property type="evidence" value="ECO:0007669"/>
    <property type="project" value="InterPro"/>
</dbReference>
<evidence type="ECO:0000256" key="1">
    <source>
        <dbReference type="ARBA" id="ARBA00022741"/>
    </source>
</evidence>
<dbReference type="AlphaFoldDB" id="A0A7V9A5L5"/>
<dbReference type="RefSeq" id="WP_235989700.1">
    <property type="nucleotide sequence ID" value="NZ_JABRWO010000001.1"/>
</dbReference>
<name>A0A7V9A5L5_9BACT</name>
<dbReference type="EMBL" id="JABRWO010000001">
    <property type="protein sequence ID" value="MBA2113407.1"/>
    <property type="molecule type" value="Genomic_DNA"/>
</dbReference>
<comment type="similarity">
    <text evidence="3">Belongs to the MoxR family.</text>
</comment>
<dbReference type="CDD" id="cd00009">
    <property type="entry name" value="AAA"/>
    <property type="match status" value="1"/>
</dbReference>
<dbReference type="PANTHER" id="PTHR42759:SF1">
    <property type="entry name" value="MAGNESIUM-CHELATASE SUBUNIT CHLD"/>
    <property type="match status" value="1"/>
</dbReference>
<dbReference type="Gene3D" id="1.10.8.80">
    <property type="entry name" value="Magnesium chelatase subunit I, C-Terminal domain"/>
    <property type="match status" value="1"/>
</dbReference>
<evidence type="ECO:0000256" key="2">
    <source>
        <dbReference type="ARBA" id="ARBA00022840"/>
    </source>
</evidence>
<dbReference type="Pfam" id="PF17863">
    <property type="entry name" value="AAA_lid_2"/>
    <property type="match status" value="1"/>
</dbReference>
<evidence type="ECO:0008006" key="9">
    <source>
        <dbReference type="Google" id="ProtNLM"/>
    </source>
</evidence>
<evidence type="ECO:0000259" key="5">
    <source>
        <dbReference type="Pfam" id="PF07726"/>
    </source>
</evidence>
<dbReference type="InterPro" id="IPR050764">
    <property type="entry name" value="CbbQ/NirQ/NorQ/GpvN"/>
</dbReference>
<dbReference type="InterPro" id="IPR041628">
    <property type="entry name" value="ChlI/MoxR_AAA_lid"/>
</dbReference>
<evidence type="ECO:0000259" key="6">
    <source>
        <dbReference type="Pfam" id="PF17863"/>
    </source>
</evidence>
<dbReference type="PANTHER" id="PTHR42759">
    <property type="entry name" value="MOXR FAMILY PROTEIN"/>
    <property type="match status" value="1"/>
</dbReference>
<feature type="compositionally biased region" description="Polar residues" evidence="4">
    <location>
        <begin position="113"/>
        <end position="122"/>
    </location>
</feature>
<feature type="domain" description="ATPase AAA-3" evidence="5">
    <location>
        <begin position="167"/>
        <end position="297"/>
    </location>
</feature>
<gene>
    <name evidence="7" type="ORF">HOV93_05560</name>
</gene>
<evidence type="ECO:0000256" key="4">
    <source>
        <dbReference type="SAM" id="MobiDB-lite"/>
    </source>
</evidence>
<proteinExistence type="inferred from homology"/>
<keyword evidence="2" id="KW-0067">ATP-binding</keyword>